<keyword evidence="3" id="KW-1185">Reference proteome</keyword>
<dbReference type="Proteomes" id="UP001152759">
    <property type="component" value="Chromosome 5"/>
</dbReference>
<dbReference type="InterPro" id="IPR029063">
    <property type="entry name" value="SAM-dependent_MTases_sf"/>
</dbReference>
<name>A0A9P0AE42_BEMTA</name>
<dbReference type="GO" id="GO:0008757">
    <property type="term" value="F:S-adenosylmethionine-dependent methyltransferase activity"/>
    <property type="evidence" value="ECO:0007669"/>
    <property type="project" value="InterPro"/>
</dbReference>
<evidence type="ECO:0000313" key="3">
    <source>
        <dbReference type="Proteomes" id="UP001152759"/>
    </source>
</evidence>
<proteinExistence type="predicted"/>
<accession>A0A9P0AE42</accession>
<evidence type="ECO:0000259" key="1">
    <source>
        <dbReference type="Pfam" id="PF08241"/>
    </source>
</evidence>
<dbReference type="AlphaFoldDB" id="A0A9P0AE42"/>
<evidence type="ECO:0000313" key="2">
    <source>
        <dbReference type="EMBL" id="CAH0389823.1"/>
    </source>
</evidence>
<protein>
    <recommendedName>
        <fullName evidence="1">Methyltransferase type 11 domain-containing protein</fullName>
    </recommendedName>
</protein>
<organism evidence="2 3">
    <name type="scientific">Bemisia tabaci</name>
    <name type="common">Sweetpotato whitefly</name>
    <name type="synonym">Aleurodes tabaci</name>
    <dbReference type="NCBI Taxonomy" id="7038"/>
    <lineage>
        <taxon>Eukaryota</taxon>
        <taxon>Metazoa</taxon>
        <taxon>Ecdysozoa</taxon>
        <taxon>Arthropoda</taxon>
        <taxon>Hexapoda</taxon>
        <taxon>Insecta</taxon>
        <taxon>Pterygota</taxon>
        <taxon>Neoptera</taxon>
        <taxon>Paraneoptera</taxon>
        <taxon>Hemiptera</taxon>
        <taxon>Sternorrhyncha</taxon>
        <taxon>Aleyrodoidea</taxon>
        <taxon>Aleyrodidae</taxon>
        <taxon>Aleyrodinae</taxon>
        <taxon>Bemisia</taxon>
    </lineage>
</organism>
<dbReference type="PANTHER" id="PTHR45180:SF1">
    <property type="entry name" value="OS01G0307686 PROTEIN"/>
    <property type="match status" value="1"/>
</dbReference>
<dbReference type="EMBL" id="OU963866">
    <property type="protein sequence ID" value="CAH0389823.1"/>
    <property type="molecule type" value="Genomic_DNA"/>
</dbReference>
<sequence>MANLFLKQVVEYAKGRPTYPAELFCFIAEKTPEHELAWDVGTGSGQAAQSLAEYYEKIVATDTSPKQLELAPKLPNVRYEQTPPTMSKEELRQKIAAESSVDLVTVAQAIHWFDLSAFYEQARWVLKKPHGVVAAWCYTTPKVNSAVDAVLPRFYRNPFWRPEFKTVGSAYADLEFPFQPLDELHGTGPIRFENVRTMSLDDYFVYLRSWSSYQDAKDQGVELLDREMIEDFTRAWISDGISGPKSVNFPVYLRIGTVGASGEA</sequence>
<gene>
    <name evidence="2" type="ORF">BEMITA_LOCUS8608</name>
</gene>
<dbReference type="Gene3D" id="3.40.50.150">
    <property type="entry name" value="Vaccinia Virus protein VP39"/>
    <property type="match status" value="1"/>
</dbReference>
<dbReference type="Pfam" id="PF08241">
    <property type="entry name" value="Methyltransf_11"/>
    <property type="match status" value="1"/>
</dbReference>
<reference evidence="2" key="1">
    <citation type="submission" date="2021-12" db="EMBL/GenBank/DDBJ databases">
        <authorList>
            <person name="King R."/>
        </authorList>
    </citation>
    <scope>NUCLEOTIDE SEQUENCE</scope>
</reference>
<dbReference type="PANTHER" id="PTHR45180">
    <property type="entry name" value="OS01G0307686 PROTEIN"/>
    <property type="match status" value="1"/>
</dbReference>
<dbReference type="InterPro" id="IPR013216">
    <property type="entry name" value="Methyltransf_11"/>
</dbReference>
<feature type="domain" description="Methyltransferase type 11" evidence="1">
    <location>
        <begin position="39"/>
        <end position="128"/>
    </location>
</feature>
<dbReference type="CDD" id="cd02440">
    <property type="entry name" value="AdoMet_MTases"/>
    <property type="match status" value="1"/>
</dbReference>
<dbReference type="SUPFAM" id="SSF53335">
    <property type="entry name" value="S-adenosyl-L-methionine-dependent methyltransferases"/>
    <property type="match status" value="1"/>
</dbReference>